<dbReference type="InterPro" id="IPR011042">
    <property type="entry name" value="6-blade_b-propeller_TolB-like"/>
</dbReference>
<reference evidence="5" key="1">
    <citation type="submission" date="2016-10" db="EMBL/GenBank/DDBJ databases">
        <authorList>
            <person name="Varghese N."/>
            <person name="Submissions S."/>
        </authorList>
    </citation>
    <scope>NUCLEOTIDE SEQUENCE [LARGE SCALE GENOMIC DNA]</scope>
    <source>
        <strain evidence="5">DSM 25811 / CCM 8410 / LMG 26954 / E90</strain>
    </source>
</reference>
<organism evidence="4 5">
    <name type="scientific">Niabella drilacis (strain DSM 25811 / CCM 8410 / CCUG 62505 / LMG 26954 / E90)</name>
    <dbReference type="NCBI Taxonomy" id="1285928"/>
    <lineage>
        <taxon>Bacteria</taxon>
        <taxon>Pseudomonadati</taxon>
        <taxon>Bacteroidota</taxon>
        <taxon>Chitinophagia</taxon>
        <taxon>Chitinophagales</taxon>
        <taxon>Chitinophagaceae</taxon>
        <taxon>Niabella</taxon>
    </lineage>
</organism>
<dbReference type="Pfam" id="PF01979">
    <property type="entry name" value="Amidohydro_1"/>
    <property type="match status" value="1"/>
</dbReference>
<dbReference type="AlphaFoldDB" id="A0A1G6XVZ7"/>
<evidence type="ECO:0000256" key="1">
    <source>
        <dbReference type="ARBA" id="ARBA00009820"/>
    </source>
</evidence>
<dbReference type="InterPro" id="IPR011659">
    <property type="entry name" value="WD40"/>
</dbReference>
<dbReference type="Pfam" id="PF07676">
    <property type="entry name" value="PD40"/>
    <property type="match status" value="5"/>
</dbReference>
<feature type="chain" id="PRO_5011597193" evidence="2">
    <location>
        <begin position="18"/>
        <end position="1085"/>
    </location>
</feature>
<dbReference type="Gene3D" id="2.30.40.10">
    <property type="entry name" value="Urease, subunit C, domain 1"/>
    <property type="match status" value="1"/>
</dbReference>
<keyword evidence="2" id="KW-0732">Signal</keyword>
<dbReference type="InterPro" id="IPR006680">
    <property type="entry name" value="Amidohydro-rel"/>
</dbReference>
<evidence type="ECO:0000313" key="5">
    <source>
        <dbReference type="Proteomes" id="UP000198757"/>
    </source>
</evidence>
<dbReference type="InterPro" id="IPR032466">
    <property type="entry name" value="Metal_Hydrolase"/>
</dbReference>
<dbReference type="SUPFAM" id="SSF51338">
    <property type="entry name" value="Composite domain of metallo-dependent hydrolases"/>
    <property type="match status" value="1"/>
</dbReference>
<feature type="domain" description="Amidohydrolase-related" evidence="3">
    <location>
        <begin position="707"/>
        <end position="1041"/>
    </location>
</feature>
<name>A0A1G6XVZ7_NIADE</name>
<dbReference type="SUPFAM" id="SSF82171">
    <property type="entry name" value="DPP6 N-terminal domain-like"/>
    <property type="match status" value="2"/>
</dbReference>
<feature type="signal peptide" evidence="2">
    <location>
        <begin position="1"/>
        <end position="17"/>
    </location>
</feature>
<keyword evidence="5" id="KW-1185">Reference proteome</keyword>
<dbReference type="SUPFAM" id="SSF51556">
    <property type="entry name" value="Metallo-dependent hydrolases"/>
    <property type="match status" value="1"/>
</dbReference>
<protein>
    <submittedName>
        <fullName evidence="4">Imidazolonepropionase</fullName>
    </submittedName>
</protein>
<dbReference type="Gene3D" id="2.120.10.30">
    <property type="entry name" value="TolB, C-terminal domain"/>
    <property type="match status" value="3"/>
</dbReference>
<comment type="similarity">
    <text evidence="1">Belongs to the TolB family.</text>
</comment>
<dbReference type="Proteomes" id="UP000198757">
    <property type="component" value="Unassembled WGS sequence"/>
</dbReference>
<dbReference type="PANTHER" id="PTHR36842">
    <property type="entry name" value="PROTEIN TOLB HOMOLOG"/>
    <property type="match status" value="1"/>
</dbReference>
<evidence type="ECO:0000259" key="3">
    <source>
        <dbReference type="Pfam" id="PF01979"/>
    </source>
</evidence>
<sequence length="1085" mass="120023">MRSLLFISLCFIGLSVAAQPKKDTVKPASTKWDVNNPPGQQYKEVSFPVNEGTWMNLDVSPKGDEVVFDLLGDIYSMPITGGTARVLRQGLAYEVQPRFSPDGKKILFTSDAGGGDNIWVMDRDGSNAKQVTKENFRLLNNAVWSPEGNYIIARKHFTAGRSLGAGEIWMYHINGGDGIQLTKRKNDQQDVNEPSASPDGRYIYYSEDMYPGGFFQYNKDPNNEIYVIKRYDREKGETETVTGGGGSAFRPQVSPDSKTLAFVRRVRTKTVLYLRNIETGEEWPVYDKLSKDQQEAWAIFGVYTGFAWMPDGKEIVIWANGKLNRISISGNNTSAAIPFTCNVTQKIADAVRIKQNLNKDQDTTHVLRNLVTAPNGKFIVYNALGSLWKQDLPNGKAVRLTKSNDIEDQPAFSKDGRWLTYISWNDSAMGSIHVMDLAKGSTRRLDIEKGIYTTPAFSPDGKTIVYGKEGGDNVLGNAFNTNTGIYTVDAAGSSRPVRIIDNGSAPYFDATGAFIYFQKGKNLGLCKKDGTEEKTIATSNYGSQYILSPDGNWLAFVDLHKVYIAAFPKTGKTLEIAGGSNTVPVQLVAKDAGYNLHWNANSRELHYNLGNEYFTIPLQQYFKFLNEKDTTTAPVVAKGVPVGVTYTPDRPKGSIAFTNARIITMNNNAVIEKGTILVEGNLLKAVGPANEVSIPAGVKIIDCAGKTILPGFVDAHAHGNHFRSGITPQKHWPYYTNLAFGVTTMHDPSANSELVFAQSEMIKAGKMVGPRVFSTGTVLYGADGSFKAVINSLDDARSAIRRTKAFGAFSVKSYNQPRREQNQQIIAAAKELGVLVVPEGGSFFYHNMAMINDGHTTVEHNLPIAVLQDDVIQLWKRASTAYTPTLIVNYGSVSGEYYWYQHTNVWENEKLLKYTPRAVIDERSRHRTMLPEEEYENGHILSSKSVKKLNDAGVTVNMGAHGQIQGIGAHWEIWMMTQGGMSPLQALQTATINSARSLGLDDWIGSLQTGKLADLIIMDANPLENIRNTESIKYVMVNGRLYDTNTMNETGNYQTPRSKFYWELGRRGSAFNWQDGGGAQEVDTD</sequence>
<dbReference type="EMBL" id="FMZO01000014">
    <property type="protein sequence ID" value="SDD81833.1"/>
    <property type="molecule type" value="Genomic_DNA"/>
</dbReference>
<dbReference type="InterPro" id="IPR011059">
    <property type="entry name" value="Metal-dep_hydrolase_composite"/>
</dbReference>
<dbReference type="OrthoDB" id="9815657at2"/>
<evidence type="ECO:0000256" key="2">
    <source>
        <dbReference type="SAM" id="SignalP"/>
    </source>
</evidence>
<evidence type="ECO:0000313" key="4">
    <source>
        <dbReference type="EMBL" id="SDD81833.1"/>
    </source>
</evidence>
<dbReference type="RefSeq" id="WP_090392004.1">
    <property type="nucleotide sequence ID" value="NZ_FMZO01000014.1"/>
</dbReference>
<gene>
    <name evidence="4" type="ORF">SAMN04487894_11424</name>
</gene>
<dbReference type="STRING" id="1285928.SAMN04487894_11424"/>
<dbReference type="PANTHER" id="PTHR36842:SF1">
    <property type="entry name" value="PROTEIN TOLB"/>
    <property type="match status" value="1"/>
</dbReference>
<dbReference type="Gene3D" id="3.20.20.140">
    <property type="entry name" value="Metal-dependent hydrolases"/>
    <property type="match status" value="1"/>
</dbReference>
<accession>A0A1G6XVZ7</accession>
<proteinExistence type="inferred from homology"/>
<dbReference type="GO" id="GO:0016810">
    <property type="term" value="F:hydrolase activity, acting on carbon-nitrogen (but not peptide) bonds"/>
    <property type="evidence" value="ECO:0007669"/>
    <property type="project" value="InterPro"/>
</dbReference>